<dbReference type="InterPro" id="IPR007110">
    <property type="entry name" value="Ig-like_dom"/>
</dbReference>
<dbReference type="Proteomes" id="UP000252519">
    <property type="component" value="Unassembled WGS sequence"/>
</dbReference>
<dbReference type="GO" id="GO:0032982">
    <property type="term" value="C:myosin filament"/>
    <property type="evidence" value="ECO:0007669"/>
    <property type="project" value="UniProtKB-KW"/>
</dbReference>
<dbReference type="OrthoDB" id="1394818at2759"/>
<dbReference type="InterPro" id="IPR013783">
    <property type="entry name" value="Ig-like_fold"/>
</dbReference>
<dbReference type="Gene3D" id="2.60.40.10">
    <property type="entry name" value="Immunoglobulins"/>
    <property type="match status" value="1"/>
</dbReference>
<gene>
    <name evidence="5" type="ORF">ANCCAN_29410</name>
</gene>
<sequence length="125" mass="14228">MVDLAIRPNFIQPLYNRTFSDAQPMRLDVRVEGQPFPELKWLKEWRPIVESTRVKFVQEGPYLCSLIVTDPMWRDSGIYTCIAVNDAGQATTSCSITVEGSDSVRLRKSDATVTPIENSYRIAMK</sequence>
<feature type="domain" description="Ig-like" evidence="4">
    <location>
        <begin position="8"/>
        <end position="97"/>
    </location>
</feature>
<evidence type="ECO:0000313" key="5">
    <source>
        <dbReference type="EMBL" id="RCN24884.1"/>
    </source>
</evidence>
<evidence type="ECO:0000256" key="1">
    <source>
        <dbReference type="ARBA" id="ARBA00022433"/>
    </source>
</evidence>
<proteinExistence type="predicted"/>
<comment type="caution">
    <text evidence="5">The sequence shown here is derived from an EMBL/GenBank/DDBJ whole genome shotgun (WGS) entry which is preliminary data.</text>
</comment>
<dbReference type="AlphaFoldDB" id="A0A368EYJ0"/>
<keyword evidence="1" id="KW-0787">Thick filament</keyword>
<organism evidence="5 6">
    <name type="scientific">Ancylostoma caninum</name>
    <name type="common">Dog hookworm</name>
    <dbReference type="NCBI Taxonomy" id="29170"/>
    <lineage>
        <taxon>Eukaryota</taxon>
        <taxon>Metazoa</taxon>
        <taxon>Ecdysozoa</taxon>
        <taxon>Nematoda</taxon>
        <taxon>Chromadorea</taxon>
        <taxon>Rhabditida</taxon>
        <taxon>Rhabditina</taxon>
        <taxon>Rhabditomorpha</taxon>
        <taxon>Strongyloidea</taxon>
        <taxon>Ancylostomatidae</taxon>
        <taxon>Ancylostomatinae</taxon>
        <taxon>Ancylostoma</taxon>
    </lineage>
</organism>
<protein>
    <submittedName>
        <fullName evidence="5">Immunoglobulin I-set domain protein</fullName>
    </submittedName>
</protein>
<reference evidence="5 6" key="1">
    <citation type="submission" date="2014-10" db="EMBL/GenBank/DDBJ databases">
        <title>Draft genome of the hookworm Ancylostoma caninum.</title>
        <authorList>
            <person name="Mitreva M."/>
        </authorList>
    </citation>
    <scope>NUCLEOTIDE SEQUENCE [LARGE SCALE GENOMIC DNA]</scope>
    <source>
        <strain evidence="5 6">Baltimore</strain>
    </source>
</reference>
<dbReference type="Pfam" id="PF07679">
    <property type="entry name" value="I-set"/>
    <property type="match status" value="1"/>
</dbReference>
<dbReference type="FunFam" id="2.60.40.10:FF:000557">
    <property type="entry name" value="Myosin binding protein Ha"/>
    <property type="match status" value="1"/>
</dbReference>
<dbReference type="GO" id="GO:0007155">
    <property type="term" value="P:cell adhesion"/>
    <property type="evidence" value="ECO:0007669"/>
    <property type="project" value="UniProtKB-KW"/>
</dbReference>
<evidence type="ECO:0000313" key="6">
    <source>
        <dbReference type="Proteomes" id="UP000252519"/>
    </source>
</evidence>
<dbReference type="EMBL" id="JOJR01015878">
    <property type="protein sequence ID" value="RCN24884.1"/>
    <property type="molecule type" value="Genomic_DNA"/>
</dbReference>
<evidence type="ECO:0000256" key="2">
    <source>
        <dbReference type="ARBA" id="ARBA00022889"/>
    </source>
</evidence>
<accession>A0A368EYJ0</accession>
<keyword evidence="2" id="KW-0130">Cell adhesion</keyword>
<keyword evidence="3" id="KW-0514">Muscle protein</keyword>
<dbReference type="PANTHER" id="PTHR47633:SF4">
    <property type="entry name" value="MYOPALLADIN ISOFORM X1"/>
    <property type="match status" value="1"/>
</dbReference>
<evidence type="ECO:0000256" key="3">
    <source>
        <dbReference type="ARBA" id="ARBA00023179"/>
    </source>
</evidence>
<dbReference type="InterPro" id="IPR036179">
    <property type="entry name" value="Ig-like_dom_sf"/>
</dbReference>
<dbReference type="STRING" id="29170.A0A368EYJ0"/>
<dbReference type="SUPFAM" id="SSF48726">
    <property type="entry name" value="Immunoglobulin"/>
    <property type="match status" value="1"/>
</dbReference>
<evidence type="ECO:0000259" key="4">
    <source>
        <dbReference type="PROSITE" id="PS50835"/>
    </source>
</evidence>
<dbReference type="InterPro" id="IPR013098">
    <property type="entry name" value="Ig_I-set"/>
</dbReference>
<keyword evidence="6" id="KW-1185">Reference proteome</keyword>
<dbReference type="PROSITE" id="PS50835">
    <property type="entry name" value="IG_LIKE"/>
    <property type="match status" value="1"/>
</dbReference>
<dbReference type="PANTHER" id="PTHR47633">
    <property type="entry name" value="IMMUNOGLOBULIN"/>
    <property type="match status" value="1"/>
</dbReference>
<name>A0A368EYJ0_ANCCA</name>